<evidence type="ECO:0000313" key="2">
    <source>
        <dbReference type="Proteomes" id="UP000639643"/>
    </source>
</evidence>
<reference evidence="1" key="1">
    <citation type="journal article" date="2020" name="Phytopathology">
        <title>Genome Sequence Resources of Colletotrichum truncatum, C. plurivorum, C. musicola, and C. sojae: Four Species Pathogenic to Soybean (Glycine max).</title>
        <authorList>
            <person name="Rogerio F."/>
            <person name="Boufleur T.R."/>
            <person name="Ciampi-Guillardi M."/>
            <person name="Sukno S.A."/>
            <person name="Thon M.R."/>
            <person name="Massola Junior N.S."/>
            <person name="Baroncelli R."/>
        </authorList>
    </citation>
    <scope>NUCLEOTIDE SEQUENCE</scope>
    <source>
        <strain evidence="1">LFN0074</strain>
    </source>
</reference>
<dbReference type="Proteomes" id="UP000639643">
    <property type="component" value="Unassembled WGS sequence"/>
</dbReference>
<proteinExistence type="predicted"/>
<comment type="caution">
    <text evidence="1">The sequence shown here is derived from an EMBL/GenBank/DDBJ whole genome shotgun (WGS) entry which is preliminary data.</text>
</comment>
<accession>A0A8H6U7S6</accession>
<evidence type="ECO:0000313" key="1">
    <source>
        <dbReference type="EMBL" id="KAF6843793.1"/>
    </source>
</evidence>
<gene>
    <name evidence="1" type="ORF">CMUS01_01712</name>
</gene>
<organism evidence="1 2">
    <name type="scientific">Colletotrichum musicola</name>
    <dbReference type="NCBI Taxonomy" id="2175873"/>
    <lineage>
        <taxon>Eukaryota</taxon>
        <taxon>Fungi</taxon>
        <taxon>Dikarya</taxon>
        <taxon>Ascomycota</taxon>
        <taxon>Pezizomycotina</taxon>
        <taxon>Sordariomycetes</taxon>
        <taxon>Hypocreomycetidae</taxon>
        <taxon>Glomerellales</taxon>
        <taxon>Glomerellaceae</taxon>
        <taxon>Colletotrichum</taxon>
        <taxon>Colletotrichum orchidearum species complex</taxon>
    </lineage>
</organism>
<dbReference type="AlphaFoldDB" id="A0A8H6U7S6"/>
<protein>
    <submittedName>
        <fullName evidence="1">Uncharacterized protein</fullName>
    </submittedName>
</protein>
<sequence>MPIPSHLIRHQTLRMAAAPQILANHCAVTPGYLTHTPLPSLLVLPRRPPTPNFLSCTPWRNIHRAHGTESNELDEALPAQAGQLTFLRAIISFSATFHLFSYAINGMATHYPKPAGQAKVPD</sequence>
<keyword evidence="2" id="KW-1185">Reference proteome</keyword>
<dbReference type="EMBL" id="WIGM01000031">
    <property type="protein sequence ID" value="KAF6843793.1"/>
    <property type="molecule type" value="Genomic_DNA"/>
</dbReference>
<name>A0A8H6U7S6_9PEZI</name>